<organism evidence="3 4">
    <name type="scientific">Lentinus brumalis</name>
    <dbReference type="NCBI Taxonomy" id="2498619"/>
    <lineage>
        <taxon>Eukaryota</taxon>
        <taxon>Fungi</taxon>
        <taxon>Dikarya</taxon>
        <taxon>Basidiomycota</taxon>
        <taxon>Agaricomycotina</taxon>
        <taxon>Agaricomycetes</taxon>
        <taxon>Polyporales</taxon>
        <taxon>Polyporaceae</taxon>
        <taxon>Lentinus</taxon>
    </lineage>
</organism>
<reference evidence="3 4" key="1">
    <citation type="journal article" date="2018" name="Biotechnol. Biofuels">
        <title>Integrative visual omics of the white-rot fungus Polyporus brumalis exposes the biotechnological potential of its oxidative enzymes for delignifying raw plant biomass.</title>
        <authorList>
            <person name="Miyauchi S."/>
            <person name="Rancon A."/>
            <person name="Drula E."/>
            <person name="Hage H."/>
            <person name="Chaduli D."/>
            <person name="Favel A."/>
            <person name="Grisel S."/>
            <person name="Henrissat B."/>
            <person name="Herpoel-Gimbert I."/>
            <person name="Ruiz-Duenas F.J."/>
            <person name="Chevret D."/>
            <person name="Hainaut M."/>
            <person name="Lin J."/>
            <person name="Wang M."/>
            <person name="Pangilinan J."/>
            <person name="Lipzen A."/>
            <person name="Lesage-Meessen L."/>
            <person name="Navarro D."/>
            <person name="Riley R."/>
            <person name="Grigoriev I.V."/>
            <person name="Zhou S."/>
            <person name="Raouche S."/>
            <person name="Rosso M.N."/>
        </authorList>
    </citation>
    <scope>NUCLEOTIDE SEQUENCE [LARGE SCALE GENOMIC DNA]</scope>
    <source>
        <strain evidence="3 4">BRFM 1820</strain>
    </source>
</reference>
<dbReference type="EMBL" id="KZ857811">
    <property type="protein sequence ID" value="RDX39498.1"/>
    <property type="molecule type" value="Genomic_DNA"/>
</dbReference>
<evidence type="ECO:0000313" key="3">
    <source>
        <dbReference type="EMBL" id="RDX39498.1"/>
    </source>
</evidence>
<feature type="compositionally biased region" description="Basic and acidic residues" evidence="1">
    <location>
        <begin position="98"/>
        <end position="109"/>
    </location>
</feature>
<name>A0A371CGT3_9APHY</name>
<keyword evidence="2" id="KW-0812">Transmembrane</keyword>
<keyword evidence="4" id="KW-1185">Reference proteome</keyword>
<keyword evidence="2" id="KW-0472">Membrane</keyword>
<feature type="transmembrane region" description="Helical" evidence="2">
    <location>
        <begin position="51"/>
        <end position="71"/>
    </location>
</feature>
<dbReference type="AlphaFoldDB" id="A0A371CGT3"/>
<dbReference type="Proteomes" id="UP000256964">
    <property type="component" value="Unassembled WGS sequence"/>
</dbReference>
<evidence type="ECO:0000256" key="2">
    <source>
        <dbReference type="SAM" id="Phobius"/>
    </source>
</evidence>
<keyword evidence="2" id="KW-1133">Transmembrane helix</keyword>
<proteinExistence type="predicted"/>
<protein>
    <submittedName>
        <fullName evidence="3">Uncharacterized protein</fullName>
    </submittedName>
</protein>
<feature type="region of interest" description="Disordered" evidence="1">
    <location>
        <begin position="83"/>
        <end position="109"/>
    </location>
</feature>
<evidence type="ECO:0000313" key="4">
    <source>
        <dbReference type="Proteomes" id="UP000256964"/>
    </source>
</evidence>
<accession>A0A371CGT3</accession>
<evidence type="ECO:0000256" key="1">
    <source>
        <dbReference type="SAM" id="MobiDB-lite"/>
    </source>
</evidence>
<sequence>MACSVAAGKAGRPLAWPSGPHRRYEETVRSSADCIQDPAGRPRGAGSRRRGIWLLTALGGWSVVSCWALSLRPFERAAAHRLTAGAVNPRATRRRVGSHGEEPYKPQCR</sequence>
<gene>
    <name evidence="3" type="ORF">OH76DRAFT_1491087</name>
</gene>
<feature type="region of interest" description="Disordered" evidence="1">
    <location>
        <begin position="1"/>
        <end position="21"/>
    </location>
</feature>